<proteinExistence type="predicted"/>
<evidence type="ECO:0000313" key="1">
    <source>
        <dbReference type="EMBL" id="CAE0503422.1"/>
    </source>
</evidence>
<protein>
    <submittedName>
        <fullName evidence="1">Uncharacterized protein</fullName>
    </submittedName>
</protein>
<name>A0A7S3VRS0_DUNTE</name>
<dbReference type="AlphaFoldDB" id="A0A7S3VRS0"/>
<dbReference type="EMBL" id="HBIP01030486">
    <property type="protein sequence ID" value="CAE0503422.1"/>
    <property type="molecule type" value="Transcribed_RNA"/>
</dbReference>
<gene>
    <name evidence="1" type="ORF">DTER00134_LOCUS18495</name>
</gene>
<sequence>MMRLQVECLLVCLPCDDAPSYQRHTLPSCLNHILVVSSDGMHLTHVCTYSMSVTSVNHMSKQTTCLMLDKHVGSMAIFPAHDEPATIPACRSYMLLVFHNKHAAKQ</sequence>
<reference evidence="1" key="1">
    <citation type="submission" date="2021-01" db="EMBL/GenBank/DDBJ databases">
        <authorList>
            <person name="Corre E."/>
            <person name="Pelletier E."/>
            <person name="Niang G."/>
            <person name="Scheremetjew M."/>
            <person name="Finn R."/>
            <person name="Kale V."/>
            <person name="Holt S."/>
            <person name="Cochrane G."/>
            <person name="Meng A."/>
            <person name="Brown T."/>
            <person name="Cohen L."/>
        </authorList>
    </citation>
    <scope>NUCLEOTIDE SEQUENCE</scope>
    <source>
        <strain evidence="1">CCMP1320</strain>
    </source>
</reference>
<organism evidence="1">
    <name type="scientific">Dunaliella tertiolecta</name>
    <name type="common">Green alga</name>
    <dbReference type="NCBI Taxonomy" id="3047"/>
    <lineage>
        <taxon>Eukaryota</taxon>
        <taxon>Viridiplantae</taxon>
        <taxon>Chlorophyta</taxon>
        <taxon>core chlorophytes</taxon>
        <taxon>Chlorophyceae</taxon>
        <taxon>CS clade</taxon>
        <taxon>Chlamydomonadales</taxon>
        <taxon>Dunaliellaceae</taxon>
        <taxon>Dunaliella</taxon>
    </lineage>
</organism>
<accession>A0A7S3VRS0</accession>